<gene>
    <name evidence="2" type="ORF">FBZ88_11527</name>
</gene>
<evidence type="ECO:0000256" key="1">
    <source>
        <dbReference type="SAM" id="MobiDB-lite"/>
    </source>
</evidence>
<comment type="caution">
    <text evidence="2">The sequence shown here is derived from an EMBL/GenBank/DDBJ whole genome shotgun (WGS) entry which is preliminary data.</text>
</comment>
<accession>A0A560FMV1</accession>
<name>A0A560FMV1_9PROT</name>
<evidence type="ECO:0000313" key="3">
    <source>
        <dbReference type="Proteomes" id="UP000316545"/>
    </source>
</evidence>
<evidence type="ECO:0000313" key="2">
    <source>
        <dbReference type="EMBL" id="TWB22881.1"/>
    </source>
</evidence>
<protein>
    <submittedName>
        <fullName evidence="2">Uncharacterized protein</fullName>
    </submittedName>
</protein>
<keyword evidence="3" id="KW-1185">Reference proteome</keyword>
<sequence length="95" mass="9792">MPPGHWGTTADLGAVAFPEERTMARIIVIERGPGGLWAAHDSAGLIGGVFTERRAAVTFATFQPDHPTVLLRAGGAGPAGAKGRVAAAPFPSTRF</sequence>
<organism evidence="2 3">
    <name type="scientific">Nitrospirillum amazonense</name>
    <dbReference type="NCBI Taxonomy" id="28077"/>
    <lineage>
        <taxon>Bacteria</taxon>
        <taxon>Pseudomonadati</taxon>
        <taxon>Pseudomonadota</taxon>
        <taxon>Alphaproteobacteria</taxon>
        <taxon>Rhodospirillales</taxon>
        <taxon>Azospirillaceae</taxon>
        <taxon>Nitrospirillum</taxon>
    </lineage>
</organism>
<dbReference type="EMBL" id="VITO01000015">
    <property type="protein sequence ID" value="TWB22881.1"/>
    <property type="molecule type" value="Genomic_DNA"/>
</dbReference>
<proteinExistence type="predicted"/>
<dbReference type="Proteomes" id="UP000316545">
    <property type="component" value="Unassembled WGS sequence"/>
</dbReference>
<dbReference type="AlphaFoldDB" id="A0A560FMV1"/>
<dbReference type="RefSeq" id="WP_186464509.1">
    <property type="nucleotide sequence ID" value="NZ_VITO01000015.1"/>
</dbReference>
<feature type="region of interest" description="Disordered" evidence="1">
    <location>
        <begin position="73"/>
        <end position="95"/>
    </location>
</feature>
<reference evidence="2 3" key="1">
    <citation type="submission" date="2019-06" db="EMBL/GenBank/DDBJ databases">
        <title>Genomic Encyclopedia of Type Strains, Phase IV (KMG-V): Genome sequencing to study the core and pangenomes of soil and plant-associated prokaryotes.</title>
        <authorList>
            <person name="Whitman W."/>
        </authorList>
    </citation>
    <scope>NUCLEOTIDE SEQUENCE [LARGE SCALE GENOMIC DNA]</scope>
    <source>
        <strain evidence="2 3">BR 11865</strain>
    </source>
</reference>